<evidence type="ECO:0008006" key="6">
    <source>
        <dbReference type="Google" id="ProtNLM"/>
    </source>
</evidence>
<proteinExistence type="predicted"/>
<keyword evidence="1" id="KW-0175">Coiled coil</keyword>
<organism evidence="4 5">
    <name type="scientific">Crateriforma conspicua</name>
    <dbReference type="NCBI Taxonomy" id="2527996"/>
    <lineage>
        <taxon>Bacteria</taxon>
        <taxon>Pseudomonadati</taxon>
        <taxon>Planctomycetota</taxon>
        <taxon>Planctomycetia</taxon>
        <taxon>Planctomycetales</taxon>
        <taxon>Planctomycetaceae</taxon>
        <taxon>Crateriforma</taxon>
    </lineage>
</organism>
<feature type="region of interest" description="Disordered" evidence="2">
    <location>
        <begin position="232"/>
        <end position="291"/>
    </location>
</feature>
<protein>
    <recommendedName>
        <fullName evidence="6">Periplasmic repressor CpxP</fullName>
    </recommendedName>
</protein>
<dbReference type="GO" id="GO:0042597">
    <property type="term" value="C:periplasmic space"/>
    <property type="evidence" value="ECO:0007669"/>
    <property type="project" value="InterPro"/>
</dbReference>
<dbReference type="Proteomes" id="UP000316476">
    <property type="component" value="Unassembled WGS sequence"/>
</dbReference>
<evidence type="ECO:0000256" key="1">
    <source>
        <dbReference type="SAM" id="Coils"/>
    </source>
</evidence>
<feature type="signal peptide" evidence="3">
    <location>
        <begin position="1"/>
        <end position="25"/>
    </location>
</feature>
<evidence type="ECO:0000256" key="3">
    <source>
        <dbReference type="SAM" id="SignalP"/>
    </source>
</evidence>
<dbReference type="Gene3D" id="1.20.120.1490">
    <property type="match status" value="1"/>
</dbReference>
<evidence type="ECO:0000256" key="2">
    <source>
        <dbReference type="SAM" id="MobiDB-lite"/>
    </source>
</evidence>
<feature type="region of interest" description="Disordered" evidence="2">
    <location>
        <begin position="26"/>
        <end position="59"/>
    </location>
</feature>
<name>A0A5C6FRM0_9PLAN</name>
<dbReference type="EMBL" id="SJPZ01000002">
    <property type="protein sequence ID" value="TWU63123.1"/>
    <property type="molecule type" value="Genomic_DNA"/>
</dbReference>
<comment type="caution">
    <text evidence="4">The sequence shown here is derived from an EMBL/GenBank/DDBJ whole genome shotgun (WGS) entry which is preliminary data.</text>
</comment>
<gene>
    <name evidence="4" type="ORF">V7x_48610</name>
</gene>
<feature type="compositionally biased region" description="Gly residues" evidence="2">
    <location>
        <begin position="253"/>
        <end position="291"/>
    </location>
</feature>
<evidence type="ECO:0000313" key="4">
    <source>
        <dbReference type="EMBL" id="TWU63123.1"/>
    </source>
</evidence>
<reference evidence="4 5" key="1">
    <citation type="submission" date="2019-02" db="EMBL/GenBank/DDBJ databases">
        <title>Deep-cultivation of Planctomycetes and their phenomic and genomic characterization uncovers novel biology.</title>
        <authorList>
            <person name="Wiegand S."/>
            <person name="Jogler M."/>
            <person name="Boedeker C."/>
            <person name="Pinto D."/>
            <person name="Vollmers J."/>
            <person name="Rivas-Marin E."/>
            <person name="Kohn T."/>
            <person name="Peeters S.H."/>
            <person name="Heuer A."/>
            <person name="Rast P."/>
            <person name="Oberbeckmann S."/>
            <person name="Bunk B."/>
            <person name="Jeske O."/>
            <person name="Meyerdierks A."/>
            <person name="Storesund J.E."/>
            <person name="Kallscheuer N."/>
            <person name="Luecker S."/>
            <person name="Lage O.M."/>
            <person name="Pohl T."/>
            <person name="Merkel B.J."/>
            <person name="Hornburger P."/>
            <person name="Mueller R.-W."/>
            <person name="Bruemmer F."/>
            <person name="Labrenz M."/>
            <person name="Spormann A.M."/>
            <person name="Op Den Camp H."/>
            <person name="Overmann J."/>
            <person name="Amann R."/>
            <person name="Jetten M.S.M."/>
            <person name="Mascher T."/>
            <person name="Medema M.H."/>
            <person name="Devos D.P."/>
            <person name="Kaster A.-K."/>
            <person name="Ovreas L."/>
            <person name="Rohde M."/>
            <person name="Galperin M.Y."/>
            <person name="Jogler C."/>
        </authorList>
    </citation>
    <scope>NUCLEOTIDE SEQUENCE [LARGE SCALE GENOMIC DNA]</scope>
    <source>
        <strain evidence="4 5">V7</strain>
    </source>
</reference>
<dbReference type="AlphaFoldDB" id="A0A5C6FRM0"/>
<feature type="compositionally biased region" description="Basic and acidic residues" evidence="2">
    <location>
        <begin position="232"/>
        <end position="252"/>
    </location>
</feature>
<dbReference type="RefSeq" id="WP_197138268.1">
    <property type="nucleotide sequence ID" value="NZ_SJPZ01000002.1"/>
</dbReference>
<feature type="coiled-coil region" evidence="1">
    <location>
        <begin position="70"/>
        <end position="133"/>
    </location>
</feature>
<evidence type="ECO:0000313" key="5">
    <source>
        <dbReference type="Proteomes" id="UP000316476"/>
    </source>
</evidence>
<sequence precursor="true">MKLTRLTALVLCVAVMALIASDVSAQGGRGGRGGGGGGFGGRGGGPGGPGGFGGRGGGPGGGGMLQLLRIDEVRTELDLMDDQVQTLEKVGRDIVEEMRGDMPNFRDMSDEERREAFAKMQEMREKVEKKTREQLEEVLFPEQYDRLKQINIQVQGINALRDAEVVKELGLSDEQKEKIRKVGENLRDGIQEKIAEARESGDRDKMREAMQEAFAGMQEKLETETLAVLTSEQKKKFEEMKGKPFEMPERRGGFGGGRGGFGGPGGGPGGGRGGRGGDGGGRGGRGGGRPE</sequence>
<feature type="compositionally biased region" description="Gly residues" evidence="2">
    <location>
        <begin position="27"/>
        <end position="59"/>
    </location>
</feature>
<keyword evidence="3" id="KW-0732">Signal</keyword>
<accession>A0A5C6FRM0</accession>
<feature type="chain" id="PRO_5022746944" description="Periplasmic repressor CpxP" evidence="3">
    <location>
        <begin position="26"/>
        <end position="291"/>
    </location>
</feature>